<dbReference type="CTD" id="550165"/>
<dbReference type="OrthoDB" id="1045822at2759"/>
<dbReference type="Proteomes" id="UP000000437">
    <property type="component" value="Chromosome 10"/>
</dbReference>
<keyword evidence="4" id="KW-1185">Reference proteome</keyword>
<dbReference type="AGR" id="ZFIN:ZDB-GENE-050411-41"/>
<accession>E7F6S4</accession>
<dbReference type="EMBL" id="BX005027">
    <property type="status" value="NOT_ANNOTATED_CDS"/>
    <property type="molecule type" value="Genomic_DNA"/>
</dbReference>
<dbReference type="NCBIfam" id="TIGR01571">
    <property type="entry name" value="A_thal_Cys_rich"/>
    <property type="match status" value="1"/>
</dbReference>
<sequence>MSNVMVITQPQPTMISAHSDHWGSDICDCCDDVPECCFAFWCFSCYTCIQARNYGECLCLPLLDIFCGGMIPPITMSIRTSMRQRYGIQGTMCNDCVLSTFCRPCVWCQMSREMKERDLQIALIRTRNL</sequence>
<evidence type="ECO:0000313" key="5">
    <source>
        <dbReference type="RefSeq" id="NP_001373307.1"/>
    </source>
</evidence>
<dbReference type="RefSeq" id="NP_001373307.1">
    <property type="nucleotide sequence ID" value="NM_001386378.1"/>
</dbReference>
<dbReference type="eggNOG" id="ENOG502SS8H">
    <property type="taxonomic scope" value="Eukaryota"/>
</dbReference>
<evidence type="ECO:0000313" key="2">
    <source>
        <dbReference type="Ensembl" id="ENSDARP00000122904"/>
    </source>
</evidence>
<dbReference type="OMA" id="CYPCFAC"/>
<name>E7F6S4_DANRE</name>
<proteinExistence type="inferred from homology"/>
<reference evidence="3" key="5">
    <citation type="submission" date="2018-04" db="UniProtKB">
        <authorList>
            <consortium name="Ensembl"/>
        </authorList>
    </citation>
    <scope>IDENTIFICATION</scope>
    <source>
        <strain evidence="3">Tuebingen</strain>
    </source>
</reference>
<dbReference type="AlphaFoldDB" id="E7F6S4"/>
<dbReference type="PaxDb" id="7955-ENSDARP00000122904"/>
<gene>
    <name evidence="2 5 6" type="primary">ponzr2</name>
    <name evidence="5" type="synonym">im:7142001</name>
    <name evidence="5" type="synonym">si:dkey-4c2.6</name>
</gene>
<reference evidence="5" key="6">
    <citation type="submission" date="2025-04" db="UniProtKB">
        <authorList>
            <consortium name="RefSeq"/>
        </authorList>
    </citation>
    <scope>IDENTIFICATION</scope>
    <source>
        <strain evidence="5">Tuebingen</strain>
    </source>
</reference>
<dbReference type="InterPro" id="IPR006461">
    <property type="entry name" value="PLAC_motif_containing"/>
</dbReference>
<evidence type="ECO:0000256" key="1">
    <source>
        <dbReference type="ARBA" id="ARBA00009024"/>
    </source>
</evidence>
<dbReference type="GeneTree" id="ENSGT00940000163701"/>
<evidence type="ECO:0000313" key="6">
    <source>
        <dbReference type="ZFIN" id="ZDB-GENE-050411-41"/>
    </source>
</evidence>
<dbReference type="PANTHER" id="PTHR15907">
    <property type="entry name" value="DUF614 FAMILY PROTEIN-RELATED"/>
    <property type="match status" value="1"/>
</dbReference>
<protein>
    <submittedName>
        <fullName evidence="2">Plac8 onzin-related protein 2</fullName>
    </submittedName>
    <submittedName>
        <fullName evidence="5">Uncharacterized protein LOC550165</fullName>
    </submittedName>
</protein>
<reference evidence="5" key="1">
    <citation type="journal article" date="2012" name="Development">
        <title>The lineage-specific gene ponzr1 is essential for zebrafish pronephric and pharyngeal arch development.</title>
        <authorList>
            <person name="Bedell V.M."/>
            <person name="Person A.D."/>
            <person name="Larson J.D."/>
            <person name="McLoon A."/>
            <person name="Balciunas D."/>
            <person name="Clark K.J."/>
            <person name="Neff K.I."/>
            <person name="Nelson K.E."/>
            <person name="Bill B.R."/>
            <person name="Schimmenti L.A."/>
            <person name="Beiraghi S."/>
            <person name="Ekker S.C."/>
        </authorList>
    </citation>
    <scope>NUCLEOTIDE SEQUENCE</scope>
    <source>
        <strain evidence="5">Tuebingen</strain>
    </source>
</reference>
<dbReference type="HOGENOM" id="CLU_083147_5_0_1"/>
<reference evidence="2" key="3">
    <citation type="journal article" date="2013" name="Nature">
        <title>The zebrafish reference genome sequence and its relationship to the human genome.</title>
        <authorList>
            <consortium name="Genome Reference Consortium Zebrafish"/>
            <person name="Howe K."/>
            <person name="Clark M.D."/>
            <person name="Torroja C.F."/>
            <person name="Torrance J."/>
            <person name="Berthelot C."/>
            <person name="Muffato M."/>
            <person name="Collins J.E."/>
            <person name="Humphray S."/>
            <person name="McLaren K."/>
            <person name="Matthews L."/>
            <person name="McLaren S."/>
            <person name="Sealy I."/>
            <person name="Caccamo M."/>
            <person name="Churcher C."/>
            <person name="Scott C."/>
            <person name="Barrett J.C."/>
            <person name="Koch R."/>
            <person name="Rauch G.J."/>
            <person name="White S."/>
            <person name="Chow W."/>
            <person name="Kilian B."/>
            <person name="Quintais L.T."/>
            <person name="Guerra-Assuncao J.A."/>
            <person name="Zhou Y."/>
            <person name="Gu Y."/>
            <person name="Yen J."/>
            <person name="Vogel J.H."/>
            <person name="Eyre T."/>
            <person name="Redmond S."/>
            <person name="Banerjee R."/>
            <person name="Chi J."/>
            <person name="Fu B."/>
            <person name="Langley E."/>
            <person name="Maguire S.F."/>
            <person name="Laird G.K."/>
            <person name="Lloyd D."/>
            <person name="Kenyon E."/>
            <person name="Donaldson S."/>
            <person name="Sehra H."/>
            <person name="Almeida-King J."/>
            <person name="Loveland J."/>
            <person name="Trevanion S."/>
            <person name="Jones M."/>
            <person name="Quail M."/>
            <person name="Willey D."/>
            <person name="Hunt A."/>
            <person name="Burton J."/>
            <person name="Sims S."/>
            <person name="McLay K."/>
            <person name="Plumb B."/>
            <person name="Davis J."/>
            <person name="Clee C."/>
            <person name="Oliver K."/>
            <person name="Clark R."/>
            <person name="Riddle C."/>
            <person name="Elliot D."/>
            <person name="Eliott D."/>
            <person name="Threadgold G."/>
            <person name="Harden G."/>
            <person name="Ware D."/>
            <person name="Begum S."/>
            <person name="Mortimore B."/>
            <person name="Mortimer B."/>
            <person name="Kerry G."/>
            <person name="Heath P."/>
            <person name="Phillimore B."/>
            <person name="Tracey A."/>
            <person name="Corby N."/>
            <person name="Dunn M."/>
            <person name="Johnson C."/>
            <person name="Wood J."/>
            <person name="Clark S."/>
            <person name="Pelan S."/>
            <person name="Griffiths G."/>
            <person name="Smith M."/>
            <person name="Glithero R."/>
            <person name="Howden P."/>
            <person name="Barker N."/>
            <person name="Lloyd C."/>
            <person name="Stevens C."/>
            <person name="Harley J."/>
            <person name="Holt K."/>
            <person name="Panagiotidis G."/>
            <person name="Lovell J."/>
            <person name="Beasley H."/>
            <person name="Henderson C."/>
            <person name="Gordon D."/>
            <person name="Auger K."/>
            <person name="Wright D."/>
            <person name="Collins J."/>
            <person name="Raisen C."/>
            <person name="Dyer L."/>
            <person name="Leung K."/>
            <person name="Robertson L."/>
            <person name="Ambridge K."/>
            <person name="Leongamornlert D."/>
            <person name="McGuire S."/>
            <person name="Gilderthorp R."/>
            <person name="Griffiths C."/>
            <person name="Manthravadi D."/>
            <person name="Nichol S."/>
            <person name="Barker G."/>
            <person name="Whitehead S."/>
            <person name="Kay M."/>
            <person name="Brown J."/>
            <person name="Murnane C."/>
            <person name="Gray E."/>
            <person name="Humphries M."/>
            <person name="Sycamore N."/>
            <person name="Barker D."/>
            <person name="Saunders D."/>
            <person name="Wallis J."/>
            <person name="Babbage A."/>
            <person name="Hammond S."/>
            <person name="Mashreghi-Mohammadi M."/>
            <person name="Barr L."/>
            <person name="Martin S."/>
            <person name="Wray P."/>
            <person name="Ellington A."/>
            <person name="Matthews N."/>
            <person name="Ellwood M."/>
            <person name="Woodmansey R."/>
            <person name="Clark G."/>
            <person name="Cooper J."/>
            <person name="Cooper J."/>
            <person name="Tromans A."/>
            <person name="Grafham D."/>
            <person name="Skuce C."/>
            <person name="Pandian R."/>
            <person name="Andrews R."/>
            <person name="Harrison E."/>
            <person name="Kimberley A."/>
            <person name="Garnett J."/>
            <person name="Fosker N."/>
            <person name="Hall R."/>
            <person name="Garner P."/>
            <person name="Kelly D."/>
            <person name="Bird C."/>
            <person name="Palmer S."/>
            <person name="Gehring I."/>
            <person name="Berger A."/>
            <person name="Dooley C.M."/>
            <person name="Ersan-Urun Z."/>
            <person name="Eser C."/>
            <person name="Geiger H."/>
            <person name="Geisler M."/>
            <person name="Karotki L."/>
            <person name="Kirn A."/>
            <person name="Konantz J."/>
            <person name="Konantz M."/>
            <person name="Oberlander M."/>
            <person name="Rudolph-Geiger S."/>
            <person name="Teucke M."/>
            <person name="Lanz C."/>
            <person name="Raddatz G."/>
            <person name="Osoegawa K."/>
            <person name="Zhu B."/>
            <person name="Rapp A."/>
            <person name="Widaa S."/>
            <person name="Langford C."/>
            <person name="Yang F."/>
            <person name="Schuster S.C."/>
            <person name="Carter N.P."/>
            <person name="Harrow J."/>
            <person name="Ning Z."/>
            <person name="Herrero J."/>
            <person name="Searle S.M."/>
            <person name="Enright A."/>
            <person name="Geisler R."/>
            <person name="Plasterk R.H."/>
            <person name="Lee C."/>
            <person name="Westerfield M."/>
            <person name="de Jong P.J."/>
            <person name="Zon L.I."/>
            <person name="Postlethwait J.H."/>
            <person name="Nusslein-Volhard C."/>
            <person name="Hubbard T.J."/>
            <person name="Roest Crollius H."/>
            <person name="Rogers J."/>
            <person name="Stemple D.L."/>
        </authorList>
    </citation>
    <scope>NUCLEOTIDE SEQUENCE [LARGE SCALE GENOMIC DNA]</scope>
    <source>
        <strain evidence="2">Tuebingen</strain>
    </source>
</reference>
<dbReference type="KEGG" id="dre:550165"/>
<accession>A0A8M9Q6G8</accession>
<comment type="similarity">
    <text evidence="1">Belongs to the cornifelin family.</text>
</comment>
<dbReference type="Ensembl" id="ENSDART00000133374.2">
    <property type="protein sequence ID" value="ENSDARP00000122904.1"/>
    <property type="gene ID" value="ENSDARG00000088539.4"/>
</dbReference>
<dbReference type="Pfam" id="PF04749">
    <property type="entry name" value="PLAC8"/>
    <property type="match status" value="1"/>
</dbReference>
<evidence type="ECO:0000313" key="3">
    <source>
        <dbReference type="Ensembl" id="ENSDARP00000149690"/>
    </source>
</evidence>
<dbReference type="STRING" id="7955.ENSDARP00000122904"/>
<dbReference type="Bgee" id="ENSDARG00000088539">
    <property type="expression patterns" value="Expressed in zone of skin and 6 other cell types or tissues"/>
</dbReference>
<reference evidence="5" key="4">
    <citation type="journal article" date="2015" name="Nat. Commun.">
        <title>RFX transcription factors are essential for hearing in mice.</title>
        <authorList>
            <person name="Elkon R."/>
            <person name="Milon B."/>
            <person name="Morrison L."/>
            <person name="Shah M."/>
            <person name="Vijayakumar S."/>
            <person name="Racherla M."/>
            <person name="Leitch C.C."/>
            <person name="Silipino L."/>
            <person name="Hadi S."/>
            <person name="Weiss-Gayet M."/>
            <person name="Barras E."/>
            <person name="Schmid C.D."/>
            <person name="Ait-Lounis A."/>
            <person name="Barnes A."/>
            <person name="Song Y."/>
            <person name="Eisenman D.J."/>
            <person name="Eliyahu E."/>
            <person name="Frolenkov G.I."/>
            <person name="Strome S.E."/>
            <person name="Durand B."/>
            <person name="Zaghloul N.A."/>
            <person name="Jones S.M."/>
            <person name="Reith W."/>
            <person name="Hertzano R."/>
        </authorList>
    </citation>
    <scope>NUCLEOTIDE SEQUENCE</scope>
    <source>
        <strain evidence="5">Tuebingen</strain>
    </source>
</reference>
<reference evidence="2" key="2">
    <citation type="submission" date="2012-02" db="UniProtKB">
        <authorList>
            <consortium name="Ensembl"/>
        </authorList>
    </citation>
    <scope>IDENTIFICATION</scope>
    <source>
        <strain evidence="2">Tuebingen</strain>
    </source>
</reference>
<evidence type="ECO:0000313" key="4">
    <source>
        <dbReference type="Proteomes" id="UP000000437"/>
    </source>
</evidence>
<dbReference type="ZFIN" id="ZDB-GENE-050411-41">
    <property type="gene designation" value="ponzr2"/>
</dbReference>
<organism evidence="2">
    <name type="scientific">Danio rerio</name>
    <name type="common">Zebrafish</name>
    <name type="synonym">Brachydanio rerio</name>
    <dbReference type="NCBI Taxonomy" id="7955"/>
    <lineage>
        <taxon>Eukaryota</taxon>
        <taxon>Metazoa</taxon>
        <taxon>Chordata</taxon>
        <taxon>Craniata</taxon>
        <taxon>Vertebrata</taxon>
        <taxon>Euteleostomi</taxon>
        <taxon>Actinopterygii</taxon>
        <taxon>Neopterygii</taxon>
        <taxon>Teleostei</taxon>
        <taxon>Ostariophysi</taxon>
        <taxon>Cypriniformes</taxon>
        <taxon>Danionidae</taxon>
        <taxon>Danioninae</taxon>
        <taxon>Danio</taxon>
    </lineage>
</organism>
<dbReference type="Ensembl" id="ENSDART00000187668.1">
    <property type="protein sequence ID" value="ENSDARP00000149690.1"/>
    <property type="gene ID" value="ENSDARG00000113036.1"/>
</dbReference>